<sequence length="118" mass="13321">MQSLNKVFEGIEKLKDGALKLKAQQDHAVRRSKELYQKSDMLGNMAIQTLSKWNRNTGQPKVIRPKIFHKRSKQKAEVLQDSSDDSTESASAEDVGEEFSDSMEWETDAQDGQMGMDG</sequence>
<keyword evidence="3" id="KW-1185">Reference proteome</keyword>
<proteinExistence type="predicted"/>
<evidence type="ECO:0000313" key="3">
    <source>
        <dbReference type="Proteomes" id="UP000297716"/>
    </source>
</evidence>
<feature type="compositionally biased region" description="Acidic residues" evidence="1">
    <location>
        <begin position="94"/>
        <end position="109"/>
    </location>
</feature>
<evidence type="ECO:0000313" key="2">
    <source>
        <dbReference type="EMBL" id="TGJ84955.1"/>
    </source>
</evidence>
<protein>
    <submittedName>
        <fullName evidence="2">Uncharacterized protein</fullName>
    </submittedName>
</protein>
<comment type="caution">
    <text evidence="2">The sequence shown here is derived from an EMBL/GenBank/DDBJ whole genome shotgun (WGS) entry which is preliminary data.</text>
</comment>
<reference evidence="2 3" key="1">
    <citation type="submission" date="2019-03" db="EMBL/GenBank/DDBJ databases">
        <title>Draft genome sequence of Xylaria hypoxylon DSM 108379, a ubiquitous saprotrophic-parasitic fungi on hardwood.</title>
        <authorList>
            <person name="Buettner E."/>
            <person name="Leonhardt S."/>
            <person name="Gebauer A.M."/>
            <person name="Liers C."/>
            <person name="Hofrichter M."/>
            <person name="Kellner H."/>
        </authorList>
    </citation>
    <scope>NUCLEOTIDE SEQUENCE [LARGE SCALE GENOMIC DNA]</scope>
    <source>
        <strain evidence="2 3">DSM 108379</strain>
    </source>
</reference>
<name>A0A4Z0Z0R1_9PEZI</name>
<dbReference type="Proteomes" id="UP000297716">
    <property type="component" value="Unassembled WGS sequence"/>
</dbReference>
<dbReference type="AlphaFoldDB" id="A0A4Z0Z0R1"/>
<dbReference type="EMBL" id="SKBN01000055">
    <property type="protein sequence ID" value="TGJ84955.1"/>
    <property type="molecule type" value="Genomic_DNA"/>
</dbReference>
<accession>A0A4Z0Z0R1</accession>
<organism evidence="2 3">
    <name type="scientific">Xylaria hypoxylon</name>
    <dbReference type="NCBI Taxonomy" id="37992"/>
    <lineage>
        <taxon>Eukaryota</taxon>
        <taxon>Fungi</taxon>
        <taxon>Dikarya</taxon>
        <taxon>Ascomycota</taxon>
        <taxon>Pezizomycotina</taxon>
        <taxon>Sordariomycetes</taxon>
        <taxon>Xylariomycetidae</taxon>
        <taxon>Xylariales</taxon>
        <taxon>Xylariaceae</taxon>
        <taxon>Xylaria</taxon>
    </lineage>
</organism>
<gene>
    <name evidence="2" type="ORF">E0Z10_g3765</name>
</gene>
<evidence type="ECO:0000256" key="1">
    <source>
        <dbReference type="SAM" id="MobiDB-lite"/>
    </source>
</evidence>
<dbReference type="OrthoDB" id="4768157at2759"/>
<feature type="region of interest" description="Disordered" evidence="1">
    <location>
        <begin position="65"/>
        <end position="118"/>
    </location>
</feature>